<dbReference type="RefSeq" id="WP_187521983.1">
    <property type="nucleotide sequence ID" value="NZ_JACONW010000071.1"/>
</dbReference>
<organism evidence="6 7">
    <name type="scientific">Pseudomonas folii</name>
    <dbReference type="NCBI Taxonomy" id="2762593"/>
    <lineage>
        <taxon>Bacteria</taxon>
        <taxon>Pseudomonadati</taxon>
        <taxon>Pseudomonadota</taxon>
        <taxon>Gammaproteobacteria</taxon>
        <taxon>Pseudomonadales</taxon>
        <taxon>Pseudomonadaceae</taxon>
        <taxon>Pseudomonas</taxon>
    </lineage>
</organism>
<feature type="active site" evidence="3">
    <location>
        <position position="133"/>
    </location>
</feature>
<proteinExistence type="inferred from homology"/>
<sequence length="208" mass="22709">MKADLTVLPHDLLWGMSVSALPADAPDWVVEAVGLGHPVVVRRSLAPRALVAVGIRGPGREQRFAALMPRDAIERCVRPEQLTHVQGAHDWPALQALDQIRPLMDLLALPWGVSGSAGFELASGVAAMHQNSDLDLIVRTPRFVSRDWAAELVQVLDRSVCRIDVQLQTPFGALALREWAGASRQALLKSERGAWLVTQPWQPTEACA</sequence>
<comment type="catalytic activity">
    <reaction evidence="3">
        <text>apo-[malonate decarboxylase ACP] + 2'-(5''-triphospho-alpha-D-ribosyl)-3'-dephospho-CoA = holo-[malonate decarboxylase ACP] + diphosphate</text>
        <dbReference type="Rhea" id="RHEA:42644"/>
        <dbReference type="Rhea" id="RHEA-COMP:10160"/>
        <dbReference type="Rhea" id="RHEA-COMP:10161"/>
        <dbReference type="ChEBI" id="CHEBI:29999"/>
        <dbReference type="ChEBI" id="CHEBI:33019"/>
        <dbReference type="ChEBI" id="CHEBI:61378"/>
        <dbReference type="ChEBI" id="CHEBI:82683"/>
        <dbReference type="EC" id="2.7.7.66"/>
    </reaction>
</comment>
<evidence type="ECO:0000256" key="3">
    <source>
        <dbReference type="HAMAP-Rule" id="MF_00650"/>
    </source>
</evidence>
<feature type="domain" description="Phosphoribosyl-dephospho-CoA transferase MdcG N-terminal" evidence="5">
    <location>
        <begin position="9"/>
        <end position="79"/>
    </location>
</feature>
<dbReference type="InterPro" id="IPR048903">
    <property type="entry name" value="MdcG_N"/>
</dbReference>
<keyword evidence="1 3" id="KW-0808">Transferase</keyword>
<evidence type="ECO:0000259" key="4">
    <source>
        <dbReference type="Pfam" id="PF10620"/>
    </source>
</evidence>
<dbReference type="NCBIfam" id="NF002332">
    <property type="entry name" value="PRK01293.1"/>
    <property type="match status" value="1"/>
</dbReference>
<feature type="active site" evidence="3">
    <location>
        <position position="135"/>
    </location>
</feature>
<evidence type="ECO:0000256" key="1">
    <source>
        <dbReference type="ARBA" id="ARBA00022679"/>
    </source>
</evidence>
<reference evidence="6 7" key="1">
    <citation type="submission" date="2020-08" db="EMBL/GenBank/DDBJ databases">
        <title>Putative novel bacterial strains isolated from necrotic wheat leaf tissues caused by Xanthomonas translucens.</title>
        <authorList>
            <person name="Tambong J.T."/>
        </authorList>
    </citation>
    <scope>NUCLEOTIDE SEQUENCE [LARGE SCALE GENOMIC DNA]</scope>
    <source>
        <strain evidence="6 7">DOAB 1069</strain>
    </source>
</reference>
<dbReference type="HAMAP" id="MF_00650">
    <property type="entry name" value="Malonate_MdcG"/>
    <property type="match status" value="1"/>
</dbReference>
<evidence type="ECO:0000256" key="2">
    <source>
        <dbReference type="ARBA" id="ARBA00022695"/>
    </source>
</evidence>
<evidence type="ECO:0000259" key="5">
    <source>
        <dbReference type="Pfam" id="PF20866"/>
    </source>
</evidence>
<evidence type="ECO:0000313" key="6">
    <source>
        <dbReference type="EMBL" id="MBC3951166.1"/>
    </source>
</evidence>
<keyword evidence="7" id="KW-1185">Reference proteome</keyword>
<name>A0ABR7B1W4_9PSED</name>
<dbReference type="Pfam" id="PF10620">
    <property type="entry name" value="MdcG"/>
    <property type="match status" value="1"/>
</dbReference>
<dbReference type="InterPro" id="IPR049180">
    <property type="entry name" value="MdcG_C"/>
</dbReference>
<comment type="similarity">
    <text evidence="3">Belongs to the MdcG family.</text>
</comment>
<keyword evidence="2 3" id="KW-0548">Nucleotidyltransferase</keyword>
<gene>
    <name evidence="3" type="primary">mdcG</name>
    <name evidence="6" type="ORF">H8S59_15480</name>
</gene>
<dbReference type="EC" id="2.7.7.66" evidence="3"/>
<comment type="caution">
    <text evidence="6">The sequence shown here is derived from an EMBL/GenBank/DDBJ whole genome shotgun (WGS) entry which is preliminary data.</text>
</comment>
<accession>A0ABR7B1W4</accession>
<feature type="domain" description="Phosphoribosyl-dephospho-CoA transferase MdcG C-terminal" evidence="4">
    <location>
        <begin position="82"/>
        <end position="200"/>
    </location>
</feature>
<dbReference type="InterPro" id="IPR017557">
    <property type="entry name" value="Holo-ACP_synthase"/>
</dbReference>
<comment type="function">
    <text evidence="3">Transfers 2'-(5-triphosphoribosyl)-3'-dephosphocoenzyme-A to the apo-[acyl-carrier-protein] of the malonate decarboxylase to yield holo-[acyl-carrier-protein].</text>
</comment>
<dbReference type="NCBIfam" id="TIGR03135">
    <property type="entry name" value="malonate_mdcG"/>
    <property type="match status" value="1"/>
</dbReference>
<dbReference type="EMBL" id="JACONW010000071">
    <property type="protein sequence ID" value="MBC3951166.1"/>
    <property type="molecule type" value="Genomic_DNA"/>
</dbReference>
<dbReference type="Pfam" id="PF20866">
    <property type="entry name" value="MdcG_N"/>
    <property type="match status" value="1"/>
</dbReference>
<protein>
    <recommendedName>
        <fullName evidence="3">Phosphoribosyl-dephospho-CoA transferase</fullName>
        <ecNumber evidence="3">2.7.7.66</ecNumber>
    </recommendedName>
    <alternativeName>
        <fullName evidence="3">Malonate decarboxylase holo-[acyl-carrier-protein] synthase</fullName>
        <shortName evidence="3">Holo-ACP synthase</shortName>
    </alternativeName>
</protein>
<dbReference type="Proteomes" id="UP000651852">
    <property type="component" value="Unassembled WGS sequence"/>
</dbReference>
<evidence type="ECO:0000313" key="7">
    <source>
        <dbReference type="Proteomes" id="UP000651852"/>
    </source>
</evidence>